<feature type="compositionally biased region" description="Polar residues" evidence="1">
    <location>
        <begin position="375"/>
        <end position="386"/>
    </location>
</feature>
<dbReference type="OMA" id="WAYASEE"/>
<feature type="compositionally biased region" description="Basic residues" evidence="1">
    <location>
        <begin position="243"/>
        <end position="252"/>
    </location>
</feature>
<proteinExistence type="predicted"/>
<evidence type="ECO:0000256" key="1">
    <source>
        <dbReference type="SAM" id="MobiDB-lite"/>
    </source>
</evidence>
<dbReference type="AlphaFoldDB" id="A0A0F9WXL6"/>
<dbReference type="OrthoDB" id="4900702at2759"/>
<comment type="caution">
    <text evidence="2">The sequence shown here is derived from an EMBL/GenBank/DDBJ whole genome shotgun (WGS) entry which is preliminary data.</text>
</comment>
<sequence length="386" mass="43870">MRPFETPRPSFCPSQLRAWFDSVEDQMQDDLEGDYWTRFNTIQIPILGESDYFNTAIKIAKRAKGRKAEFERIFEERNKKQKEKLLSFMSKAANQTKYDEIFPCNDAREIVSQVCLTGCLLDFLLLLNGNAFGWEADMAGDMHLDGDTESPVDQELYAPNDEELHCSLDPCGHDDPGTETQWLEDDFYNETPMERQMRKEDSANATYYIGTFTYTRCATNSSVGTTVGPINPTIDSLVSEKKTQRKHGKRKRDQLDDVADSDYHRERKSSTPSSTSHAAIEQRIDTSATGENSTLDNNSVYKRRKLESPFILEPASINSSSQLAAGKGAVKKRSRYHDCNDHDHRQKRQKTSPTSSSIQPLIDKQVASEKKEVISQHTTSSSIYDN</sequence>
<dbReference type="EMBL" id="JOKZ01000616">
    <property type="protein sequence ID" value="KKO97189.1"/>
    <property type="molecule type" value="Genomic_DNA"/>
</dbReference>
<evidence type="ECO:0000313" key="3">
    <source>
        <dbReference type="Proteomes" id="UP000034112"/>
    </source>
</evidence>
<name>A0A0F9WXL6_TRIHA</name>
<accession>A0A0F9WXL6</accession>
<feature type="compositionally biased region" description="Polar residues" evidence="1">
    <location>
        <begin position="285"/>
        <end position="296"/>
    </location>
</feature>
<reference evidence="3" key="1">
    <citation type="journal article" date="2015" name="Genome Announc.">
        <title>Draft whole-genome sequence of the biocontrol agent Trichoderma harzianum T6776.</title>
        <authorList>
            <person name="Baroncelli R."/>
            <person name="Piaggeschi G."/>
            <person name="Fiorini L."/>
            <person name="Bertolini E."/>
            <person name="Zapparata A."/>
            <person name="Pe M.E."/>
            <person name="Sarrocco S."/>
            <person name="Vannacci G."/>
        </authorList>
    </citation>
    <scope>NUCLEOTIDE SEQUENCE [LARGE SCALE GENOMIC DNA]</scope>
    <source>
        <strain evidence="3">T6776</strain>
    </source>
</reference>
<protein>
    <submittedName>
        <fullName evidence="2">Uncharacterized protein</fullName>
    </submittedName>
</protein>
<evidence type="ECO:0000313" key="2">
    <source>
        <dbReference type="EMBL" id="KKO97189.1"/>
    </source>
</evidence>
<organism evidence="2 3">
    <name type="scientific">Trichoderma harzianum</name>
    <name type="common">Hypocrea lixii</name>
    <dbReference type="NCBI Taxonomy" id="5544"/>
    <lineage>
        <taxon>Eukaryota</taxon>
        <taxon>Fungi</taxon>
        <taxon>Dikarya</taxon>
        <taxon>Ascomycota</taxon>
        <taxon>Pezizomycotina</taxon>
        <taxon>Sordariomycetes</taxon>
        <taxon>Hypocreomycetidae</taxon>
        <taxon>Hypocreales</taxon>
        <taxon>Hypocreaceae</taxon>
        <taxon>Trichoderma</taxon>
    </lineage>
</organism>
<dbReference type="Proteomes" id="UP000034112">
    <property type="component" value="Unassembled WGS sequence"/>
</dbReference>
<feature type="region of interest" description="Disordered" evidence="1">
    <location>
        <begin position="321"/>
        <end position="386"/>
    </location>
</feature>
<feature type="region of interest" description="Disordered" evidence="1">
    <location>
        <begin position="223"/>
        <end position="296"/>
    </location>
</feature>
<gene>
    <name evidence="2" type="ORF">THAR02_10706</name>
</gene>